<gene>
    <name evidence="1" type="ORF">ANBU17_19860</name>
</gene>
<dbReference type="Proteomes" id="UP000613208">
    <property type="component" value="Unassembled WGS sequence"/>
</dbReference>
<name>A0A916Q746_9FIRM</name>
<dbReference type="EMBL" id="BLYI01000043">
    <property type="protein sequence ID" value="GFO85639.1"/>
    <property type="molecule type" value="Genomic_DNA"/>
</dbReference>
<dbReference type="RefSeq" id="WP_201311339.1">
    <property type="nucleotide sequence ID" value="NZ_BLYI01000043.1"/>
</dbReference>
<dbReference type="AlphaFoldDB" id="A0A916Q746"/>
<comment type="caution">
    <text evidence="1">The sequence shown here is derived from an EMBL/GenBank/DDBJ whole genome shotgun (WGS) entry which is preliminary data.</text>
</comment>
<evidence type="ECO:0000313" key="1">
    <source>
        <dbReference type="EMBL" id="GFO85639.1"/>
    </source>
</evidence>
<protein>
    <submittedName>
        <fullName evidence="1">Uncharacterized protein</fullName>
    </submittedName>
</protein>
<keyword evidence="2" id="KW-1185">Reference proteome</keyword>
<reference evidence="1" key="1">
    <citation type="submission" date="2020-06" db="EMBL/GenBank/DDBJ databases">
        <title>Characterization of fructooligosaccharide metabolism and fructooligosaccharide-degrading enzymes in human commensal butyrate producers.</title>
        <authorList>
            <person name="Tanno H."/>
            <person name="Fujii T."/>
            <person name="Hirano K."/>
            <person name="Maeno S."/>
            <person name="Tonozuka T."/>
            <person name="Sakamoto M."/>
            <person name="Ohkuma M."/>
            <person name="Tochio T."/>
            <person name="Endo A."/>
        </authorList>
    </citation>
    <scope>NUCLEOTIDE SEQUENCE</scope>
    <source>
        <strain evidence="1">JCM 17466</strain>
    </source>
</reference>
<evidence type="ECO:0000313" key="2">
    <source>
        <dbReference type="Proteomes" id="UP000613208"/>
    </source>
</evidence>
<organism evidence="1 2">
    <name type="scientific">Anaerostipes butyraticus</name>
    <dbReference type="NCBI Taxonomy" id="645466"/>
    <lineage>
        <taxon>Bacteria</taxon>
        <taxon>Bacillati</taxon>
        <taxon>Bacillota</taxon>
        <taxon>Clostridia</taxon>
        <taxon>Lachnospirales</taxon>
        <taxon>Lachnospiraceae</taxon>
        <taxon>Anaerostipes</taxon>
    </lineage>
</organism>
<accession>A0A916Q746</accession>
<sequence>MMKDNVIYFPDVWQESMEELYEKMTLEELKKIAQIHEIAGLYKFRKSKQIAVIIDCILSHQYMWDFFLCASDEETDLFEQMMEDDQDMEEDDSELKQLMRYFCRGGYILQNDQGKLMIPEEVKSAYRRLNTPEFQQAHKEYNTAYNYCCGLTALYGLASLREITRLYNAYEKKDMAPEEMLFDIFLPSLKRSRAITYTDDMLVEGILLHEEGLADSILKVRKSYDPYIPTKEEVYDLSHGIEDPLMIFGMYLMEYMRFSVQTAMGVTELVAGMLKIGADPEDVFELLKREDVAFINEEQADEFAGELVELWMNLRLYTLYGHTPLEMEKGAF</sequence>
<proteinExistence type="predicted"/>